<gene>
    <name evidence="1" type="ORF">CYNAS_LOCUS10905</name>
</gene>
<sequence>MYSSYIMASTVGRFLRELRALNIRTFHGLPVSSTTRKANDYATMPAAPDGFGIRSEEDLTGESRAKIDARLSAGDFIISHHYMLVGPVVLP</sequence>
<evidence type="ECO:0000313" key="2">
    <source>
        <dbReference type="Proteomes" id="UP001176961"/>
    </source>
</evidence>
<evidence type="ECO:0000313" key="1">
    <source>
        <dbReference type="EMBL" id="CAJ0598922.1"/>
    </source>
</evidence>
<proteinExistence type="predicted"/>
<dbReference type="AlphaFoldDB" id="A0AA36GV66"/>
<comment type="caution">
    <text evidence="1">The sequence shown here is derived from an EMBL/GenBank/DDBJ whole genome shotgun (WGS) entry which is preliminary data.</text>
</comment>
<accession>A0AA36GV66</accession>
<dbReference type="EMBL" id="CATQJL010000223">
    <property type="protein sequence ID" value="CAJ0598922.1"/>
    <property type="molecule type" value="Genomic_DNA"/>
</dbReference>
<protein>
    <submittedName>
        <fullName evidence="1">Uncharacterized protein</fullName>
    </submittedName>
</protein>
<reference evidence="1" key="1">
    <citation type="submission" date="2023-07" db="EMBL/GenBank/DDBJ databases">
        <authorList>
            <consortium name="CYATHOMIX"/>
        </authorList>
    </citation>
    <scope>NUCLEOTIDE SEQUENCE</scope>
    <source>
        <strain evidence="1">N/A</strain>
    </source>
</reference>
<dbReference type="Proteomes" id="UP001176961">
    <property type="component" value="Unassembled WGS sequence"/>
</dbReference>
<keyword evidence="2" id="KW-1185">Reference proteome</keyword>
<name>A0AA36GV66_CYLNA</name>
<organism evidence="1 2">
    <name type="scientific">Cylicocyclus nassatus</name>
    <name type="common">Nematode worm</name>
    <dbReference type="NCBI Taxonomy" id="53992"/>
    <lineage>
        <taxon>Eukaryota</taxon>
        <taxon>Metazoa</taxon>
        <taxon>Ecdysozoa</taxon>
        <taxon>Nematoda</taxon>
        <taxon>Chromadorea</taxon>
        <taxon>Rhabditida</taxon>
        <taxon>Rhabditina</taxon>
        <taxon>Rhabditomorpha</taxon>
        <taxon>Strongyloidea</taxon>
        <taxon>Strongylidae</taxon>
        <taxon>Cylicocyclus</taxon>
    </lineage>
</organism>